<feature type="compositionally biased region" description="Basic and acidic residues" evidence="1">
    <location>
        <begin position="72"/>
        <end position="82"/>
    </location>
</feature>
<keyword evidence="3" id="KW-1185">Reference proteome</keyword>
<proteinExistence type="predicted"/>
<dbReference type="PANTHER" id="PTHR22529:SF1">
    <property type="entry name" value="EPITHELIAL-STROMAL INTERACTION PROTEIN 1"/>
    <property type="match status" value="1"/>
</dbReference>
<dbReference type="Proteomes" id="UP001187315">
    <property type="component" value="Unassembled WGS sequence"/>
</dbReference>
<feature type="compositionally biased region" description="Basic and acidic residues" evidence="1">
    <location>
        <begin position="143"/>
        <end position="159"/>
    </location>
</feature>
<dbReference type="InterPro" id="IPR026185">
    <property type="entry name" value="EPSTI1"/>
</dbReference>
<evidence type="ECO:0008006" key="4">
    <source>
        <dbReference type="Google" id="ProtNLM"/>
    </source>
</evidence>
<organism evidence="2 3">
    <name type="scientific">Tachysurus vachellii</name>
    <name type="common">Darkbarbel catfish</name>
    <name type="synonym">Pelteobagrus vachellii</name>
    <dbReference type="NCBI Taxonomy" id="175792"/>
    <lineage>
        <taxon>Eukaryota</taxon>
        <taxon>Metazoa</taxon>
        <taxon>Chordata</taxon>
        <taxon>Craniata</taxon>
        <taxon>Vertebrata</taxon>
        <taxon>Euteleostomi</taxon>
        <taxon>Actinopterygii</taxon>
        <taxon>Neopterygii</taxon>
        <taxon>Teleostei</taxon>
        <taxon>Ostariophysi</taxon>
        <taxon>Siluriformes</taxon>
        <taxon>Bagridae</taxon>
        <taxon>Tachysurus</taxon>
    </lineage>
</organism>
<protein>
    <recommendedName>
        <fullName evidence="4">Epithelial stromal interaction 1</fullName>
    </recommendedName>
</protein>
<reference evidence="2" key="1">
    <citation type="submission" date="2023-08" db="EMBL/GenBank/DDBJ databases">
        <title>Pelteobagrus vachellii genome.</title>
        <authorList>
            <person name="Liu H."/>
        </authorList>
    </citation>
    <scope>NUCLEOTIDE SEQUENCE</scope>
    <source>
        <strain evidence="2">PRFRI_2022a</strain>
        <tissue evidence="2">Muscle</tissue>
    </source>
</reference>
<evidence type="ECO:0000313" key="2">
    <source>
        <dbReference type="EMBL" id="KAK2850060.1"/>
    </source>
</evidence>
<dbReference type="AlphaFoldDB" id="A0AA88N2C2"/>
<dbReference type="EMBL" id="JAVHJS010000008">
    <property type="protein sequence ID" value="KAK2850060.1"/>
    <property type="molecule type" value="Genomic_DNA"/>
</dbReference>
<feature type="compositionally biased region" description="Low complexity" evidence="1">
    <location>
        <begin position="182"/>
        <end position="197"/>
    </location>
</feature>
<feature type="compositionally biased region" description="Basic and acidic residues" evidence="1">
    <location>
        <begin position="200"/>
        <end position="251"/>
    </location>
</feature>
<feature type="region of interest" description="Disordered" evidence="1">
    <location>
        <begin position="174"/>
        <end position="278"/>
    </location>
</feature>
<name>A0AA88N2C2_TACVA</name>
<feature type="compositionally biased region" description="Polar residues" evidence="1">
    <location>
        <begin position="1"/>
        <end position="40"/>
    </location>
</feature>
<gene>
    <name evidence="2" type="ORF">Q7C36_008843</name>
</gene>
<evidence type="ECO:0000256" key="1">
    <source>
        <dbReference type="SAM" id="MobiDB-lite"/>
    </source>
</evidence>
<feature type="region of interest" description="Disordered" evidence="1">
    <location>
        <begin position="1"/>
        <end position="159"/>
    </location>
</feature>
<sequence>MNPNGSDDTQNTGPNRGVNGTQMDGNENYSTDQNTQPQDSRNPRHSDGYTMIPPNESRRGKLLRMSQTEQEDWQRWKEEHRPGPVQLAPVRLGGAESLPEVRQRQQAASQRSKLQKKLQQEDMDRRKRQAEEEENEKKKAKQREKANKLEWKKKQEEEERKKLYQHDLLMKREAHLQKLERSSSVPMAASSSTPTSSWARGHEHREARKAEEQDNLQQKKDEQRRKSQILEEKNKQEEEDKKRQMENERLRVNSTFLDRLEARGSGTASESLPSTPELGNVWQMEEPQDPASSPVSFPSQLHTDSAAVEDSDIEWVVLKLQSMFSYCERKYLEDIVSQCNGNYQQAYDLLNA</sequence>
<dbReference type="PANTHER" id="PTHR22529">
    <property type="entry name" value="EPITHELIAL-STROMAL INTERACTION PROTEIN 1"/>
    <property type="match status" value="1"/>
</dbReference>
<evidence type="ECO:0000313" key="3">
    <source>
        <dbReference type="Proteomes" id="UP001187315"/>
    </source>
</evidence>
<accession>A0AA88N2C2</accession>
<comment type="caution">
    <text evidence="2">The sequence shown here is derived from an EMBL/GenBank/DDBJ whole genome shotgun (WGS) entry which is preliminary data.</text>
</comment>